<dbReference type="PANTHER" id="PTHR37953">
    <property type="entry name" value="UPF0127 PROTEIN MJ1496"/>
    <property type="match status" value="1"/>
</dbReference>
<sequence>MVYKLACPWPAVLAAVLALAPPSAAAVAAGRASEGAAHSGRSSLRWSSQSLAAKEPEPTPDEAGLFGPPFKVPLLRVDTGDVAADVQMQLAVTPAEQHHGLMFRRSLREDSGMLFLYARPSRRVLWMKNTLVPLDAAWFTGDGVLREVQHLRPLDLTYRWSARSDIAMGLEAPQGFFEKHGLQPGSLRLDLHALSSALTERGFDPDEFLTLGARPQH</sequence>
<evidence type="ECO:0008006" key="4">
    <source>
        <dbReference type="Google" id="ProtNLM"/>
    </source>
</evidence>
<reference evidence="3" key="1">
    <citation type="submission" date="2021-01" db="EMBL/GenBank/DDBJ databases">
        <authorList>
            <person name="Corre E."/>
            <person name="Pelletier E."/>
            <person name="Niang G."/>
            <person name="Scheremetjew M."/>
            <person name="Finn R."/>
            <person name="Kale V."/>
            <person name="Holt S."/>
            <person name="Cochrane G."/>
            <person name="Meng A."/>
            <person name="Brown T."/>
            <person name="Cohen L."/>
        </authorList>
    </citation>
    <scope>NUCLEOTIDE SEQUENCE</scope>
    <source>
        <strain evidence="3">CCMP3105</strain>
    </source>
</reference>
<dbReference type="InterPro" id="IPR003795">
    <property type="entry name" value="DUF192"/>
</dbReference>
<dbReference type="Gene3D" id="2.60.120.1140">
    <property type="entry name" value="Protein of unknown function DUF192"/>
    <property type="match status" value="1"/>
</dbReference>
<proteinExistence type="predicted"/>
<dbReference type="EMBL" id="HBNR01047144">
    <property type="protein sequence ID" value="CAE4608979.1"/>
    <property type="molecule type" value="Transcribed_RNA"/>
</dbReference>
<feature type="compositionally biased region" description="Low complexity" evidence="1">
    <location>
        <begin position="38"/>
        <end position="51"/>
    </location>
</feature>
<evidence type="ECO:0000313" key="3">
    <source>
        <dbReference type="EMBL" id="CAE4608979.1"/>
    </source>
</evidence>
<organism evidence="3">
    <name type="scientific">Alexandrium monilatum</name>
    <dbReference type="NCBI Taxonomy" id="311494"/>
    <lineage>
        <taxon>Eukaryota</taxon>
        <taxon>Sar</taxon>
        <taxon>Alveolata</taxon>
        <taxon>Dinophyceae</taxon>
        <taxon>Gonyaulacales</taxon>
        <taxon>Pyrocystaceae</taxon>
        <taxon>Alexandrium</taxon>
    </lineage>
</organism>
<dbReference type="PANTHER" id="PTHR37953:SF1">
    <property type="entry name" value="UPF0127 PROTEIN MJ1496"/>
    <property type="match status" value="1"/>
</dbReference>
<keyword evidence="2" id="KW-0732">Signal</keyword>
<feature type="signal peptide" evidence="2">
    <location>
        <begin position="1"/>
        <end position="25"/>
    </location>
</feature>
<dbReference type="AlphaFoldDB" id="A0A7S4V5I5"/>
<feature type="region of interest" description="Disordered" evidence="1">
    <location>
        <begin position="38"/>
        <end position="64"/>
    </location>
</feature>
<protein>
    <recommendedName>
        <fullName evidence="4">DUF192 domain-containing protein</fullName>
    </recommendedName>
</protein>
<dbReference type="Pfam" id="PF02643">
    <property type="entry name" value="DUF192"/>
    <property type="match status" value="1"/>
</dbReference>
<accession>A0A7S4V5I5</accession>
<evidence type="ECO:0000256" key="2">
    <source>
        <dbReference type="SAM" id="SignalP"/>
    </source>
</evidence>
<feature type="chain" id="PRO_5031420968" description="DUF192 domain-containing protein" evidence="2">
    <location>
        <begin position="26"/>
        <end position="217"/>
    </location>
</feature>
<gene>
    <name evidence="3" type="ORF">AMON00008_LOCUS32833</name>
</gene>
<evidence type="ECO:0000256" key="1">
    <source>
        <dbReference type="SAM" id="MobiDB-lite"/>
    </source>
</evidence>
<dbReference type="InterPro" id="IPR038695">
    <property type="entry name" value="Saro_0823-like_sf"/>
</dbReference>
<name>A0A7S4V5I5_9DINO</name>